<evidence type="ECO:0000313" key="2">
    <source>
        <dbReference type="EMBL" id="MDR5653119.1"/>
    </source>
</evidence>
<evidence type="ECO:0000313" key="3">
    <source>
        <dbReference type="Proteomes" id="UP001247754"/>
    </source>
</evidence>
<proteinExistence type="predicted"/>
<protein>
    <recommendedName>
        <fullName evidence="4">YcxB-like protein</fullName>
    </recommendedName>
</protein>
<keyword evidence="1" id="KW-0812">Transmembrane</keyword>
<keyword evidence="1" id="KW-0472">Membrane</keyword>
<comment type="caution">
    <text evidence="2">The sequence shown here is derived from an EMBL/GenBank/DDBJ whole genome shotgun (WGS) entry which is preliminary data.</text>
</comment>
<keyword evidence="1" id="KW-1133">Transmembrane helix</keyword>
<evidence type="ECO:0000256" key="1">
    <source>
        <dbReference type="SAM" id="Phobius"/>
    </source>
</evidence>
<organism evidence="2 3">
    <name type="scientific">Ruixingdingia sedimenti</name>
    <dbReference type="NCBI Taxonomy" id="3073604"/>
    <lineage>
        <taxon>Bacteria</taxon>
        <taxon>Pseudomonadati</taxon>
        <taxon>Pseudomonadota</taxon>
        <taxon>Alphaproteobacteria</taxon>
        <taxon>Rhodobacterales</taxon>
        <taxon>Paracoccaceae</taxon>
        <taxon>Ruixingdingia</taxon>
    </lineage>
</organism>
<dbReference type="Proteomes" id="UP001247754">
    <property type="component" value="Unassembled WGS sequence"/>
</dbReference>
<feature type="transmembrane region" description="Helical" evidence="1">
    <location>
        <begin position="72"/>
        <end position="93"/>
    </location>
</feature>
<keyword evidence="3" id="KW-1185">Reference proteome</keyword>
<evidence type="ECO:0008006" key="4">
    <source>
        <dbReference type="Google" id="ProtNLM"/>
    </source>
</evidence>
<name>A0ABU1F8B9_9RHOB</name>
<feature type="transmembrane region" description="Helical" evidence="1">
    <location>
        <begin position="47"/>
        <end position="66"/>
    </location>
</feature>
<gene>
    <name evidence="2" type="ORF">RGD00_10915</name>
</gene>
<reference evidence="2 3" key="1">
    <citation type="submission" date="2023-09" db="EMBL/GenBank/DDBJ databases">
        <title>Xinfangfangia sedmenti sp. nov., isolated the sedment.</title>
        <authorList>
            <person name="Xu L."/>
        </authorList>
    </citation>
    <scope>NUCLEOTIDE SEQUENCE [LARGE SCALE GENOMIC DNA]</scope>
    <source>
        <strain evidence="2 3">LG-4</strain>
    </source>
</reference>
<dbReference type="EMBL" id="JAVKPH010000010">
    <property type="protein sequence ID" value="MDR5653119.1"/>
    <property type="molecule type" value="Genomic_DNA"/>
</dbReference>
<accession>A0ABU1F8B9</accession>
<sequence length="188" mass="20624">MAADQEAGRDGDARAVPPPRVLRYRLKPLDALAWEHMQAAPTKKVRLGRMAPWIAVGLSYAVMMNLEVGVGIQIGVALAASVTAFVLAQYLLARDMQRRALLRVPAEVDMVCEAGGEADALTVWPEAAPDRAQVIPARAIRQIVTTPERLFLDAGEQVLILPHHAFVDEEDMKLFSARWRDAARNAPP</sequence>
<dbReference type="RefSeq" id="WP_310457353.1">
    <property type="nucleotide sequence ID" value="NZ_JAVKPH010000010.1"/>
</dbReference>